<reference evidence="2 3" key="1">
    <citation type="submission" date="2017-09" db="EMBL/GenBank/DDBJ databases">
        <authorList>
            <person name="Ehlers B."/>
            <person name="Leendertz F.H."/>
        </authorList>
    </citation>
    <scope>NUCLEOTIDE SEQUENCE [LARGE SCALE GENOMIC DNA]</scope>
    <source>
        <strain evidence="2 3">CGMCC 1.10978</strain>
    </source>
</reference>
<name>A0A286DBF4_9GAMM</name>
<dbReference type="EMBL" id="OCND01000008">
    <property type="protein sequence ID" value="SOD55995.1"/>
    <property type="molecule type" value="Genomic_DNA"/>
</dbReference>
<sequence>MKKLLVALTLLASASAAAANPAADAKTTVIVLGVDHAAQLVSRQDSPAMLTAFLARAKPDAICIERSPEAFARNDYYEFTYEVQDVVVPYARQQGIDLCAMDWTPPSEDAKLGFGMDLEAVPELRPAQGFQQFLSFPQPAQLKRDLFHADDPGNLERITQWASTPAKRAQDDLPRRLYLYRTYLQAQRVAAAARAHAGGTLVVVVGEFHKQDIESILAGDQRIVLVQPSSLGKPDAGEVSKHDRTQYRLAIASFNLLGVQADTGNVDLEFVHDALQPLLGRQNTAEIALLATRLDLLDGRITRREAIERYRQAAQRAGTESFTWNGVKDATRIDSYFDPFGNLSVRQRALLEAARELYGEGNIDEAEKIRAELAGQFAGRKRTQLSGYWDRYVSRNVEPAQRR</sequence>
<evidence type="ECO:0000313" key="2">
    <source>
        <dbReference type="EMBL" id="SOD55995.1"/>
    </source>
</evidence>
<gene>
    <name evidence="2" type="ORF">SAMN06296416_108122</name>
</gene>
<keyword evidence="1" id="KW-0732">Signal</keyword>
<feature type="signal peptide" evidence="1">
    <location>
        <begin position="1"/>
        <end position="18"/>
    </location>
</feature>
<proteinExistence type="predicted"/>
<keyword evidence="3" id="KW-1185">Reference proteome</keyword>
<evidence type="ECO:0008006" key="4">
    <source>
        <dbReference type="Google" id="ProtNLM"/>
    </source>
</evidence>
<dbReference type="AlphaFoldDB" id="A0A286DBF4"/>
<evidence type="ECO:0000313" key="3">
    <source>
        <dbReference type="Proteomes" id="UP000219374"/>
    </source>
</evidence>
<dbReference type="OrthoDB" id="6007906at2"/>
<protein>
    <recommendedName>
        <fullName evidence="4">Haem-binding uptake, Tiki superfamily, ChaN</fullName>
    </recommendedName>
</protein>
<organism evidence="2 3">
    <name type="scientific">Pseudoxanthomonas wuyuanensis</name>
    <dbReference type="NCBI Taxonomy" id="1073196"/>
    <lineage>
        <taxon>Bacteria</taxon>
        <taxon>Pseudomonadati</taxon>
        <taxon>Pseudomonadota</taxon>
        <taxon>Gammaproteobacteria</taxon>
        <taxon>Lysobacterales</taxon>
        <taxon>Lysobacteraceae</taxon>
        <taxon>Pseudoxanthomonas</taxon>
    </lineage>
</organism>
<feature type="chain" id="PRO_5012515826" description="Haem-binding uptake, Tiki superfamily, ChaN" evidence="1">
    <location>
        <begin position="19"/>
        <end position="403"/>
    </location>
</feature>
<dbReference type="RefSeq" id="WP_097122922.1">
    <property type="nucleotide sequence ID" value="NZ_OCND01000008.1"/>
</dbReference>
<accession>A0A286DBF4</accession>
<evidence type="ECO:0000256" key="1">
    <source>
        <dbReference type="SAM" id="SignalP"/>
    </source>
</evidence>
<dbReference type="Proteomes" id="UP000219374">
    <property type="component" value="Unassembled WGS sequence"/>
</dbReference>